<dbReference type="Proteomes" id="UP000092993">
    <property type="component" value="Unassembled WGS sequence"/>
</dbReference>
<keyword evidence="3" id="KW-1185">Reference proteome</keyword>
<dbReference type="AlphaFoldDB" id="A0A1C7M6B6"/>
<dbReference type="STRING" id="5627.A0A1C7M6B6"/>
<accession>A0A1C7M6B6</accession>
<evidence type="ECO:0000313" key="2">
    <source>
        <dbReference type="EMBL" id="OBZ71899.1"/>
    </source>
</evidence>
<reference evidence="2 3" key="1">
    <citation type="submission" date="2016-03" db="EMBL/GenBank/DDBJ databases">
        <title>Whole genome sequencing of Grifola frondosa 9006-11.</title>
        <authorList>
            <person name="Min B."/>
            <person name="Park H."/>
            <person name="Kim J.-G."/>
            <person name="Cho H."/>
            <person name="Oh Y.-L."/>
            <person name="Kong W.-S."/>
            <person name="Choi I.-G."/>
        </authorList>
    </citation>
    <scope>NUCLEOTIDE SEQUENCE [LARGE SCALE GENOMIC DNA]</scope>
    <source>
        <strain evidence="2 3">9006-11</strain>
    </source>
</reference>
<feature type="compositionally biased region" description="Polar residues" evidence="1">
    <location>
        <begin position="83"/>
        <end position="92"/>
    </location>
</feature>
<gene>
    <name evidence="2" type="ORF">A0H81_08246</name>
</gene>
<evidence type="ECO:0000256" key="1">
    <source>
        <dbReference type="SAM" id="MobiDB-lite"/>
    </source>
</evidence>
<name>A0A1C7M6B6_GRIFR</name>
<sequence length="118" mass="13101">MAFHRHFKQENIPDLNGRVAIVTGGSDGVGYYDALGLARPVRRSSCLTTHSWHGKQAEADINKVLVEDHSTGSVIWHGIDMSNLKSSMTSPDDPQRGAPPRSPNMQRRDRSGSVRHFH</sequence>
<dbReference type="EMBL" id="LUGG01000010">
    <property type="protein sequence ID" value="OBZ71899.1"/>
    <property type="molecule type" value="Genomic_DNA"/>
</dbReference>
<comment type="caution">
    <text evidence="2">The sequence shown here is derived from an EMBL/GenBank/DDBJ whole genome shotgun (WGS) entry which is preliminary data.</text>
</comment>
<dbReference type="SUPFAM" id="SSF51735">
    <property type="entry name" value="NAD(P)-binding Rossmann-fold domains"/>
    <property type="match status" value="1"/>
</dbReference>
<dbReference type="Gene3D" id="3.40.50.720">
    <property type="entry name" value="NAD(P)-binding Rossmann-like Domain"/>
    <property type="match status" value="1"/>
</dbReference>
<dbReference type="OrthoDB" id="191139at2759"/>
<evidence type="ECO:0000313" key="3">
    <source>
        <dbReference type="Proteomes" id="UP000092993"/>
    </source>
</evidence>
<dbReference type="InterPro" id="IPR036291">
    <property type="entry name" value="NAD(P)-bd_dom_sf"/>
</dbReference>
<protein>
    <submittedName>
        <fullName evidence="2">Uncharacterized protein</fullName>
    </submittedName>
</protein>
<proteinExistence type="predicted"/>
<organism evidence="2 3">
    <name type="scientific">Grifola frondosa</name>
    <name type="common">Maitake</name>
    <name type="synonym">Polyporus frondosus</name>
    <dbReference type="NCBI Taxonomy" id="5627"/>
    <lineage>
        <taxon>Eukaryota</taxon>
        <taxon>Fungi</taxon>
        <taxon>Dikarya</taxon>
        <taxon>Basidiomycota</taxon>
        <taxon>Agaricomycotina</taxon>
        <taxon>Agaricomycetes</taxon>
        <taxon>Polyporales</taxon>
        <taxon>Grifolaceae</taxon>
        <taxon>Grifola</taxon>
    </lineage>
</organism>
<feature type="region of interest" description="Disordered" evidence="1">
    <location>
        <begin position="83"/>
        <end position="118"/>
    </location>
</feature>